<gene>
    <name evidence="4" type="ORF">DESUT3_32090</name>
</gene>
<dbReference type="Proteomes" id="UP001319827">
    <property type="component" value="Chromosome"/>
</dbReference>
<dbReference type="Pfam" id="PF09818">
    <property type="entry name" value="ABC_ATPase"/>
    <property type="match status" value="1"/>
</dbReference>
<dbReference type="InterPro" id="IPR046834">
    <property type="entry name" value="ABC_ATPase_C"/>
</dbReference>
<dbReference type="InterPro" id="IPR046833">
    <property type="entry name" value="ABC_N"/>
</dbReference>
<reference evidence="4 5" key="2">
    <citation type="journal article" date="2021" name="Int. J. Syst. Evol. Microbiol.">
        <title>Isolation and Polyphasic Characterization of Desulfuromonas versatilis sp. Nov., an Electrogenic Bacteria Capable of Versatile Metabolism Isolated from a Graphene Oxide-Reducing Enrichment Culture.</title>
        <authorList>
            <person name="Xie L."/>
            <person name="Yoshida N."/>
            <person name="Ishii S."/>
            <person name="Meng L."/>
        </authorList>
    </citation>
    <scope>NUCLEOTIDE SEQUENCE [LARGE SCALE GENOMIC DNA]</scope>
    <source>
        <strain evidence="4 5">NIT-T3</strain>
    </source>
</reference>
<dbReference type="InterPro" id="IPR027417">
    <property type="entry name" value="P-loop_NTPase"/>
</dbReference>
<feature type="domain" description="ATPase of the ABC class N-terminal" evidence="2">
    <location>
        <begin position="1"/>
        <end position="162"/>
    </location>
</feature>
<evidence type="ECO:0000259" key="1">
    <source>
        <dbReference type="Pfam" id="PF09818"/>
    </source>
</evidence>
<dbReference type="SUPFAM" id="SSF52540">
    <property type="entry name" value="P-loop containing nucleoside triphosphate hydrolases"/>
    <property type="match status" value="1"/>
</dbReference>
<feature type="domain" description="ATPase of the ABC class C-terminal" evidence="1">
    <location>
        <begin position="168"/>
        <end position="430"/>
    </location>
</feature>
<evidence type="ECO:0000313" key="4">
    <source>
        <dbReference type="EMBL" id="BCR06140.1"/>
    </source>
</evidence>
<dbReference type="RefSeq" id="WP_221249517.1">
    <property type="nucleotide sequence ID" value="NZ_AP024355.1"/>
</dbReference>
<dbReference type="EMBL" id="AP024355">
    <property type="protein sequence ID" value="BCR06140.1"/>
    <property type="molecule type" value="Genomic_DNA"/>
</dbReference>
<evidence type="ECO:0000313" key="5">
    <source>
        <dbReference type="Proteomes" id="UP001319827"/>
    </source>
</evidence>
<dbReference type="Pfam" id="PF21117">
    <property type="entry name" value="MRB1590_C"/>
    <property type="match status" value="1"/>
</dbReference>
<dbReference type="Gene3D" id="3.40.50.300">
    <property type="entry name" value="P-loop containing nucleotide triphosphate hydrolases"/>
    <property type="match status" value="1"/>
</dbReference>
<accession>A0ABM8HZD5</accession>
<proteinExistence type="predicted"/>
<protein>
    <submittedName>
        <fullName evidence="4">ATPase</fullName>
    </submittedName>
</protein>
<evidence type="ECO:0000259" key="3">
    <source>
        <dbReference type="Pfam" id="PF21117"/>
    </source>
</evidence>
<dbReference type="InterPro" id="IPR049069">
    <property type="entry name" value="MRB1590-like_C"/>
</dbReference>
<dbReference type="PANTHER" id="PTHR38149">
    <property type="entry name" value="ATPASE"/>
    <property type="match status" value="1"/>
</dbReference>
<organism evidence="4 5">
    <name type="scientific">Desulfuromonas versatilis</name>
    <dbReference type="NCBI Taxonomy" id="2802975"/>
    <lineage>
        <taxon>Bacteria</taxon>
        <taxon>Pseudomonadati</taxon>
        <taxon>Thermodesulfobacteriota</taxon>
        <taxon>Desulfuromonadia</taxon>
        <taxon>Desulfuromonadales</taxon>
        <taxon>Desulfuromonadaceae</taxon>
        <taxon>Desulfuromonas</taxon>
    </lineage>
</organism>
<evidence type="ECO:0000259" key="2">
    <source>
        <dbReference type="Pfam" id="PF20446"/>
    </source>
</evidence>
<dbReference type="Pfam" id="PF20446">
    <property type="entry name" value="ABC_N"/>
    <property type="match status" value="1"/>
</dbReference>
<dbReference type="PANTHER" id="PTHR38149:SF1">
    <property type="entry name" value="ATPASE"/>
    <property type="match status" value="1"/>
</dbReference>
<sequence length="561" mass="60741">MNRLRDILKRIDGKGYKAYKDLTGSYDFGEFRLGVDHVQGDPFAAPSRISVYVAAAQAGLPPELFATPVRRIALEDFLGRAVAAAIRQCVRGRRGIGKSGEMAIATSGQQVLVRNAVLIAEGAVEARLTLGLPAAGRTIRGRDAEEMLFRELPEVVRRALFYPSLDADKARRHVESVEDQQALRDQLAKQGLVAFVADGAILPRRSGIDDRPLPQDAIPFRAPESLARTLVLPNAGEVRGMAIPAGVTLIVGGGFHGKSTLLHALERGVYDHIPGDGRERVASDPAAVKIRAEDGRSVWDVNISPFIDNLPLGRDTVRFSTENASGSTSQAANIMEALECGAGVLLIDEDTSATNFMIRDERMQQLVTKDKEPITPLLHRVRELYDEHGVSTVIVMGGSGDYLEVADRVIMLDSYTVREVTAEARRIAGAPRVRPETAGAPPLDLQPRRVPTAAMLNPARGRREAKIDTRGLDTLLYGEHNIDLGNVEQLVDLGQVRAIGLLIKFFAENQAQASTTLAEGLASALAAIEEGGLDLLPPWKTGDLALPRLFELAAAVNRIRP</sequence>
<dbReference type="InterPro" id="IPR019195">
    <property type="entry name" value="ABC_ATPase_put"/>
</dbReference>
<reference evidence="4 5" key="1">
    <citation type="journal article" date="2016" name="C (Basel)">
        <title>Selective Growth of and Electricity Production by Marine Exoelectrogenic Bacteria in Self-Aggregated Hydrogel of Microbially Reduced Graphene Oxide.</title>
        <authorList>
            <person name="Yoshida N."/>
            <person name="Goto Y."/>
            <person name="Miyata Y."/>
        </authorList>
    </citation>
    <scope>NUCLEOTIDE SEQUENCE [LARGE SCALE GENOMIC DNA]</scope>
    <source>
        <strain evidence="4 5">NIT-T3</strain>
    </source>
</reference>
<keyword evidence="5" id="KW-1185">Reference proteome</keyword>
<name>A0ABM8HZD5_9BACT</name>
<feature type="domain" description="MRB1590-like C-terminal" evidence="3">
    <location>
        <begin position="466"/>
        <end position="560"/>
    </location>
</feature>